<accession>A0AAE1V6D5</accession>
<dbReference type="GO" id="GO:0046983">
    <property type="term" value="F:protein dimerization activity"/>
    <property type="evidence" value="ECO:0007669"/>
    <property type="project" value="InterPro"/>
</dbReference>
<gene>
    <name evidence="8" type="ORF">RND71_027654</name>
</gene>
<evidence type="ECO:0000313" key="9">
    <source>
        <dbReference type="Proteomes" id="UP001291623"/>
    </source>
</evidence>
<dbReference type="EMBL" id="JAVYJV010000015">
    <property type="protein sequence ID" value="KAK4352136.1"/>
    <property type="molecule type" value="Genomic_DNA"/>
</dbReference>
<dbReference type="PANTHER" id="PTHR48019">
    <property type="entry name" value="SERUM RESPONSE FACTOR HOMOLOG"/>
    <property type="match status" value="1"/>
</dbReference>
<dbReference type="GO" id="GO:0003677">
    <property type="term" value="F:DNA binding"/>
    <property type="evidence" value="ECO:0007669"/>
    <property type="project" value="UniProtKB-KW"/>
</dbReference>
<feature type="domain" description="MADS-box" evidence="7">
    <location>
        <begin position="25"/>
        <end position="55"/>
    </location>
</feature>
<evidence type="ECO:0000256" key="5">
    <source>
        <dbReference type="ARBA" id="ARBA00023242"/>
    </source>
</evidence>
<keyword evidence="3" id="KW-0238">DNA-binding</keyword>
<reference evidence="8" key="1">
    <citation type="submission" date="2023-12" db="EMBL/GenBank/DDBJ databases">
        <title>Genome assembly of Anisodus tanguticus.</title>
        <authorList>
            <person name="Wang Y.-J."/>
        </authorList>
    </citation>
    <scope>NUCLEOTIDE SEQUENCE</scope>
    <source>
        <strain evidence="8">KB-2021</strain>
        <tissue evidence="8">Leaf</tissue>
    </source>
</reference>
<evidence type="ECO:0000313" key="8">
    <source>
        <dbReference type="EMBL" id="KAK4352136.1"/>
    </source>
</evidence>
<evidence type="ECO:0000256" key="2">
    <source>
        <dbReference type="ARBA" id="ARBA00023015"/>
    </source>
</evidence>
<comment type="subcellular location">
    <subcellularLocation>
        <location evidence="1">Nucleus</location>
    </subcellularLocation>
</comment>
<dbReference type="AlphaFoldDB" id="A0AAE1V6D5"/>
<dbReference type="Pfam" id="PF00319">
    <property type="entry name" value="SRF-TF"/>
    <property type="match status" value="1"/>
</dbReference>
<evidence type="ECO:0000256" key="1">
    <source>
        <dbReference type="ARBA" id="ARBA00004123"/>
    </source>
</evidence>
<organism evidence="8 9">
    <name type="scientific">Anisodus tanguticus</name>
    <dbReference type="NCBI Taxonomy" id="243964"/>
    <lineage>
        <taxon>Eukaryota</taxon>
        <taxon>Viridiplantae</taxon>
        <taxon>Streptophyta</taxon>
        <taxon>Embryophyta</taxon>
        <taxon>Tracheophyta</taxon>
        <taxon>Spermatophyta</taxon>
        <taxon>Magnoliopsida</taxon>
        <taxon>eudicotyledons</taxon>
        <taxon>Gunneridae</taxon>
        <taxon>Pentapetalae</taxon>
        <taxon>asterids</taxon>
        <taxon>lamiids</taxon>
        <taxon>Solanales</taxon>
        <taxon>Solanaceae</taxon>
        <taxon>Solanoideae</taxon>
        <taxon>Hyoscyameae</taxon>
        <taxon>Anisodus</taxon>
    </lineage>
</organism>
<dbReference type="GO" id="GO:0005634">
    <property type="term" value="C:nucleus"/>
    <property type="evidence" value="ECO:0007669"/>
    <property type="project" value="UniProtKB-SubCell"/>
</dbReference>
<dbReference type="PROSITE" id="PS50066">
    <property type="entry name" value="MADS_BOX_2"/>
    <property type="match status" value="1"/>
</dbReference>
<evidence type="ECO:0000256" key="4">
    <source>
        <dbReference type="ARBA" id="ARBA00023163"/>
    </source>
</evidence>
<name>A0AAE1V6D5_9SOLA</name>
<dbReference type="Gene3D" id="3.40.1810.10">
    <property type="entry name" value="Transcription factor, MADS-box"/>
    <property type="match status" value="1"/>
</dbReference>
<dbReference type="InterPro" id="IPR002100">
    <property type="entry name" value="TF_MADSbox"/>
</dbReference>
<keyword evidence="2" id="KW-0805">Transcription regulation</keyword>
<evidence type="ECO:0000256" key="3">
    <source>
        <dbReference type="ARBA" id="ARBA00023125"/>
    </source>
</evidence>
<dbReference type="Proteomes" id="UP001291623">
    <property type="component" value="Unassembled WGS sequence"/>
</dbReference>
<keyword evidence="4" id="KW-0804">Transcription</keyword>
<sequence length="156" mass="17840">MERRTCKDKQKIKMKLIEFKDARNKADELSTLTGADVGVLLISPSGKTYSYGSTSTNNIIDKFLEMKLADRQRDYADLGKSNVFEAFEDLSKQLQALKKENDRVLRYKIMHPSSDLPPDKQLQLDRLKKVAKSVVQTELLKLDLNFAPKLDEEESS</sequence>
<proteinExistence type="predicted"/>
<evidence type="ECO:0000259" key="7">
    <source>
        <dbReference type="PROSITE" id="PS50066"/>
    </source>
</evidence>
<dbReference type="InterPro" id="IPR036879">
    <property type="entry name" value="TF_MADSbox_sf"/>
</dbReference>
<keyword evidence="9" id="KW-1185">Reference proteome</keyword>
<evidence type="ECO:0000256" key="6">
    <source>
        <dbReference type="SAM" id="Coils"/>
    </source>
</evidence>
<dbReference type="SUPFAM" id="SSF55455">
    <property type="entry name" value="SRF-like"/>
    <property type="match status" value="1"/>
</dbReference>
<protein>
    <recommendedName>
        <fullName evidence="7">MADS-box domain-containing protein</fullName>
    </recommendedName>
</protein>
<feature type="coiled-coil region" evidence="6">
    <location>
        <begin position="80"/>
        <end position="107"/>
    </location>
</feature>
<dbReference type="InterPro" id="IPR050142">
    <property type="entry name" value="MADS-box/MEF2_TF"/>
</dbReference>
<dbReference type="SMART" id="SM00432">
    <property type="entry name" value="MADS"/>
    <property type="match status" value="1"/>
</dbReference>
<comment type="caution">
    <text evidence="8">The sequence shown here is derived from an EMBL/GenBank/DDBJ whole genome shotgun (WGS) entry which is preliminary data.</text>
</comment>
<keyword evidence="6" id="KW-0175">Coiled coil</keyword>
<keyword evidence="5" id="KW-0539">Nucleus</keyword>